<evidence type="ECO:0008006" key="3">
    <source>
        <dbReference type="Google" id="ProtNLM"/>
    </source>
</evidence>
<evidence type="ECO:0000313" key="1">
    <source>
        <dbReference type="EMBL" id="OGE80835.1"/>
    </source>
</evidence>
<dbReference type="Proteomes" id="UP000178892">
    <property type="component" value="Unassembled WGS sequence"/>
</dbReference>
<dbReference type="SUPFAM" id="SSF53955">
    <property type="entry name" value="Lysozyme-like"/>
    <property type="match status" value="1"/>
</dbReference>
<accession>A0A1F5NT26</accession>
<dbReference type="AlphaFoldDB" id="A0A1F5NT26"/>
<reference evidence="1 2" key="1">
    <citation type="journal article" date="2016" name="Nat. Commun.">
        <title>Thousands of microbial genomes shed light on interconnected biogeochemical processes in an aquifer system.</title>
        <authorList>
            <person name="Anantharaman K."/>
            <person name="Brown C.T."/>
            <person name="Hug L.A."/>
            <person name="Sharon I."/>
            <person name="Castelle C.J."/>
            <person name="Probst A.J."/>
            <person name="Thomas B.C."/>
            <person name="Singh A."/>
            <person name="Wilkins M.J."/>
            <person name="Karaoz U."/>
            <person name="Brodie E.L."/>
            <person name="Williams K.H."/>
            <person name="Hubbard S.S."/>
            <person name="Banfield J.F."/>
        </authorList>
    </citation>
    <scope>NUCLEOTIDE SEQUENCE [LARGE SCALE GENOMIC DNA]</scope>
</reference>
<protein>
    <recommendedName>
        <fullName evidence="3">Transglycosylase SLT domain-containing protein</fullName>
    </recommendedName>
</protein>
<proteinExistence type="predicted"/>
<sequence>MLSYSVAYPVPRLGGGGAGNMNLFFNKGLNRLFLSQATGARFKKSLGISMTARFERLSAVDRLILVTAIASLTLSLFPHSAAASAQNKTPLVFEIKNFPKIIIPDIEATPVEIEEDPIKIDVDSDTGKIYMHEPAIKAYVCSKLGSNCKTFIAILKAENGTHECTRDNKGLNRNGSIDVGLAQINWNKNSPYTIDQLRDCKFNLDIALQKYEARGFSPWVAYTTGRYKKHLKYIN</sequence>
<dbReference type="InterPro" id="IPR023346">
    <property type="entry name" value="Lysozyme-like_dom_sf"/>
</dbReference>
<gene>
    <name evidence="1" type="ORF">A2720_04740</name>
</gene>
<organism evidence="1 2">
    <name type="scientific">Candidatus Doudnabacteria bacterium RIFCSPHIGHO2_01_FULL_46_24</name>
    <dbReference type="NCBI Taxonomy" id="1817825"/>
    <lineage>
        <taxon>Bacteria</taxon>
        <taxon>Candidatus Doudnaibacteriota</taxon>
    </lineage>
</organism>
<evidence type="ECO:0000313" key="2">
    <source>
        <dbReference type="Proteomes" id="UP000178892"/>
    </source>
</evidence>
<comment type="caution">
    <text evidence="1">The sequence shown here is derived from an EMBL/GenBank/DDBJ whole genome shotgun (WGS) entry which is preliminary data.</text>
</comment>
<dbReference type="EMBL" id="MFEL01000018">
    <property type="protein sequence ID" value="OGE80835.1"/>
    <property type="molecule type" value="Genomic_DNA"/>
</dbReference>
<name>A0A1F5NT26_9BACT</name>